<dbReference type="InterPro" id="IPR050256">
    <property type="entry name" value="Glycosyltransferase_2"/>
</dbReference>
<evidence type="ECO:0000256" key="5">
    <source>
        <dbReference type="ARBA" id="ARBA00022985"/>
    </source>
</evidence>
<dbReference type="GO" id="GO:0005886">
    <property type="term" value="C:plasma membrane"/>
    <property type="evidence" value="ECO:0007669"/>
    <property type="project" value="TreeGrafter"/>
</dbReference>
<dbReference type="SUPFAM" id="SSF53448">
    <property type="entry name" value="Nucleotide-diphospho-sugar transferases"/>
    <property type="match status" value="1"/>
</dbReference>
<keyword evidence="6 8" id="KW-1133">Transmembrane helix</keyword>
<evidence type="ECO:0000259" key="9">
    <source>
        <dbReference type="Pfam" id="PF00535"/>
    </source>
</evidence>
<feature type="transmembrane region" description="Helical" evidence="8">
    <location>
        <begin position="227"/>
        <end position="249"/>
    </location>
</feature>
<protein>
    <recommendedName>
        <fullName evidence="9">Glycosyltransferase 2-like domain-containing protein</fullName>
    </recommendedName>
</protein>
<dbReference type="PANTHER" id="PTHR48090">
    <property type="entry name" value="UNDECAPRENYL-PHOSPHATE 4-DEOXY-4-FORMAMIDO-L-ARABINOSE TRANSFERASE-RELATED"/>
    <property type="match status" value="1"/>
</dbReference>
<dbReference type="GO" id="GO:0016757">
    <property type="term" value="F:glycosyltransferase activity"/>
    <property type="evidence" value="ECO:0007669"/>
    <property type="project" value="UniProtKB-KW"/>
</dbReference>
<feature type="domain" description="Glycosyltransferase 2-like" evidence="9">
    <location>
        <begin position="3"/>
        <end position="157"/>
    </location>
</feature>
<dbReference type="InterPro" id="IPR029044">
    <property type="entry name" value="Nucleotide-diphossugar_trans"/>
</dbReference>
<reference evidence="10 11" key="1">
    <citation type="journal article" date="2016" name="Nat. Commun.">
        <title>Thousands of microbial genomes shed light on interconnected biogeochemical processes in an aquifer system.</title>
        <authorList>
            <person name="Anantharaman K."/>
            <person name="Brown C.T."/>
            <person name="Hug L.A."/>
            <person name="Sharon I."/>
            <person name="Castelle C.J."/>
            <person name="Probst A.J."/>
            <person name="Thomas B.C."/>
            <person name="Singh A."/>
            <person name="Wilkins M.J."/>
            <person name="Karaoz U."/>
            <person name="Brodie E.L."/>
            <person name="Williams K.H."/>
            <person name="Hubbard S.S."/>
            <person name="Banfield J.F."/>
        </authorList>
    </citation>
    <scope>NUCLEOTIDE SEQUENCE [LARGE SCALE GENOMIC DNA]</scope>
</reference>
<keyword evidence="2" id="KW-0328">Glycosyltransferase</keyword>
<evidence type="ECO:0000256" key="8">
    <source>
        <dbReference type="SAM" id="Phobius"/>
    </source>
</evidence>
<evidence type="ECO:0000256" key="4">
    <source>
        <dbReference type="ARBA" id="ARBA00022692"/>
    </source>
</evidence>
<keyword evidence="5" id="KW-0448">Lipopolysaccharide biosynthesis</keyword>
<dbReference type="CDD" id="cd04187">
    <property type="entry name" value="DPM1_like_bac"/>
    <property type="match status" value="1"/>
</dbReference>
<keyword evidence="1" id="KW-1003">Cell membrane</keyword>
<dbReference type="AlphaFoldDB" id="A0A1G2LQ47"/>
<dbReference type="GO" id="GO:0009103">
    <property type="term" value="P:lipopolysaccharide biosynthetic process"/>
    <property type="evidence" value="ECO:0007669"/>
    <property type="project" value="UniProtKB-KW"/>
</dbReference>
<sequence length="304" mass="34395">MVSVIIPVYNEEDNIGKLHQELVSVLRKIGHDFEVIFVNDGSTDSTLKELKKLPGAKIISFTRNFGQTSAFDAGFKEAKGDIVVSMDGDLQNDPKDIPELLKKLDEGYDVVCGWRHPRNDTAGKIFVSWGARILRRILLGDTLHDAGCSLRVYKKYCLEGLDLYSEMHRFIPSILAARGFSVTEIKTNHRPRSSGQTKYNWSRAIKGFTDMVVLWFWQRYRARPVHLFGAGGLFLFLLGFGIGIYFFVARIFFGVSLAGRIWPLASVFLMLSGIQLFVAGLLAYIAIRNYYSVSKKKVILLERL</sequence>
<accession>A0A1G2LQ47</accession>
<keyword evidence="3" id="KW-0808">Transferase</keyword>
<dbReference type="PANTHER" id="PTHR48090:SF3">
    <property type="entry name" value="UNDECAPRENYL-PHOSPHATE 4-DEOXY-4-FORMAMIDO-L-ARABINOSE TRANSFERASE"/>
    <property type="match status" value="1"/>
</dbReference>
<keyword evidence="7 8" id="KW-0472">Membrane</keyword>
<evidence type="ECO:0000256" key="6">
    <source>
        <dbReference type="ARBA" id="ARBA00022989"/>
    </source>
</evidence>
<keyword evidence="4 8" id="KW-0812">Transmembrane</keyword>
<evidence type="ECO:0000313" key="11">
    <source>
        <dbReference type="Proteomes" id="UP000177171"/>
    </source>
</evidence>
<evidence type="ECO:0000256" key="7">
    <source>
        <dbReference type="ARBA" id="ARBA00023136"/>
    </source>
</evidence>
<dbReference type="Gene3D" id="3.90.550.10">
    <property type="entry name" value="Spore Coat Polysaccharide Biosynthesis Protein SpsA, Chain A"/>
    <property type="match status" value="1"/>
</dbReference>
<dbReference type="InterPro" id="IPR001173">
    <property type="entry name" value="Glyco_trans_2-like"/>
</dbReference>
<name>A0A1G2LQ47_9BACT</name>
<dbReference type="Proteomes" id="UP000177171">
    <property type="component" value="Unassembled WGS sequence"/>
</dbReference>
<dbReference type="EMBL" id="MHQY01000020">
    <property type="protein sequence ID" value="OHA13654.1"/>
    <property type="molecule type" value="Genomic_DNA"/>
</dbReference>
<organism evidence="10 11">
    <name type="scientific">Candidatus Sungbacteria bacterium RIFCSPLOWO2_12_FULL_41_11</name>
    <dbReference type="NCBI Taxonomy" id="1802286"/>
    <lineage>
        <taxon>Bacteria</taxon>
        <taxon>Candidatus Sungiibacteriota</taxon>
    </lineage>
</organism>
<dbReference type="Pfam" id="PF00535">
    <property type="entry name" value="Glycos_transf_2"/>
    <property type="match status" value="1"/>
</dbReference>
<evidence type="ECO:0000313" key="10">
    <source>
        <dbReference type="EMBL" id="OHA13654.1"/>
    </source>
</evidence>
<evidence type="ECO:0000256" key="2">
    <source>
        <dbReference type="ARBA" id="ARBA00022676"/>
    </source>
</evidence>
<gene>
    <name evidence="10" type="ORF">A3G49_02590</name>
</gene>
<proteinExistence type="predicted"/>
<evidence type="ECO:0000256" key="3">
    <source>
        <dbReference type="ARBA" id="ARBA00022679"/>
    </source>
</evidence>
<feature type="transmembrane region" description="Helical" evidence="8">
    <location>
        <begin position="261"/>
        <end position="287"/>
    </location>
</feature>
<evidence type="ECO:0000256" key="1">
    <source>
        <dbReference type="ARBA" id="ARBA00022475"/>
    </source>
</evidence>
<comment type="caution">
    <text evidence="10">The sequence shown here is derived from an EMBL/GenBank/DDBJ whole genome shotgun (WGS) entry which is preliminary data.</text>
</comment>